<feature type="region of interest" description="Disordered" evidence="3">
    <location>
        <begin position="1063"/>
        <end position="1162"/>
    </location>
</feature>
<dbReference type="Gene3D" id="2.30.42.10">
    <property type="match status" value="1"/>
</dbReference>
<feature type="region of interest" description="Disordered" evidence="3">
    <location>
        <begin position="1018"/>
        <end position="1051"/>
    </location>
</feature>
<dbReference type="InterPro" id="IPR052122">
    <property type="entry name" value="Intracell_Traff_Signaling_Reg"/>
</dbReference>
<accession>A0AAN8X6J1</accession>
<protein>
    <recommendedName>
        <fullName evidence="4">PDZ domain-containing protein</fullName>
    </recommendedName>
</protein>
<evidence type="ECO:0000259" key="4">
    <source>
        <dbReference type="PROSITE" id="PS50106"/>
    </source>
</evidence>
<keyword evidence="2" id="KW-0963">Cytoplasm</keyword>
<feature type="region of interest" description="Disordered" evidence="3">
    <location>
        <begin position="494"/>
        <end position="539"/>
    </location>
</feature>
<evidence type="ECO:0000256" key="3">
    <source>
        <dbReference type="SAM" id="MobiDB-lite"/>
    </source>
</evidence>
<dbReference type="SUPFAM" id="SSF50156">
    <property type="entry name" value="PDZ domain-like"/>
    <property type="match status" value="1"/>
</dbReference>
<dbReference type="SMART" id="SM00228">
    <property type="entry name" value="PDZ"/>
    <property type="match status" value="1"/>
</dbReference>
<feature type="region of interest" description="Disordered" evidence="3">
    <location>
        <begin position="204"/>
        <end position="230"/>
    </location>
</feature>
<gene>
    <name evidence="5" type="ORF">SK128_000011</name>
</gene>
<feature type="compositionally biased region" description="Basic and acidic residues" evidence="3">
    <location>
        <begin position="499"/>
        <end position="508"/>
    </location>
</feature>
<feature type="compositionally biased region" description="Basic and acidic residues" evidence="3">
    <location>
        <begin position="1121"/>
        <end position="1130"/>
    </location>
</feature>
<feature type="domain" description="PDZ" evidence="4">
    <location>
        <begin position="25"/>
        <end position="113"/>
    </location>
</feature>
<feature type="compositionally biased region" description="Basic residues" evidence="3">
    <location>
        <begin position="619"/>
        <end position="630"/>
    </location>
</feature>
<comment type="subcellular location">
    <subcellularLocation>
        <location evidence="1">Cytoplasm</location>
    </subcellularLocation>
</comment>
<dbReference type="PANTHER" id="PTHR15963:SF5">
    <property type="entry name" value="SHORT SPINDLE 6, ISOFORM A"/>
    <property type="match status" value="1"/>
</dbReference>
<comment type="caution">
    <text evidence="5">The sequence shown here is derived from an EMBL/GenBank/DDBJ whole genome shotgun (WGS) entry which is preliminary data.</text>
</comment>
<feature type="compositionally biased region" description="Basic and acidic residues" evidence="3">
    <location>
        <begin position="1073"/>
        <end position="1090"/>
    </location>
</feature>
<dbReference type="AlphaFoldDB" id="A0AAN8X6J1"/>
<feature type="compositionally biased region" description="Polar residues" evidence="3">
    <location>
        <begin position="940"/>
        <end position="954"/>
    </location>
</feature>
<evidence type="ECO:0000313" key="5">
    <source>
        <dbReference type="EMBL" id="KAK7078672.1"/>
    </source>
</evidence>
<feature type="compositionally biased region" description="Basic residues" evidence="3">
    <location>
        <begin position="1104"/>
        <end position="1117"/>
    </location>
</feature>
<dbReference type="GO" id="GO:0005737">
    <property type="term" value="C:cytoplasm"/>
    <property type="evidence" value="ECO:0007669"/>
    <property type="project" value="UniProtKB-SubCell"/>
</dbReference>
<dbReference type="InterPro" id="IPR036034">
    <property type="entry name" value="PDZ_sf"/>
</dbReference>
<feature type="region of interest" description="Disordered" evidence="3">
    <location>
        <begin position="905"/>
        <end position="966"/>
    </location>
</feature>
<dbReference type="CDD" id="cd06713">
    <property type="entry name" value="PDZ_tamalin_CYTIP-like"/>
    <property type="match status" value="1"/>
</dbReference>
<reference evidence="5 6" key="1">
    <citation type="submission" date="2023-11" db="EMBL/GenBank/DDBJ databases">
        <title>Halocaridina rubra genome assembly.</title>
        <authorList>
            <person name="Smith C."/>
        </authorList>
    </citation>
    <scope>NUCLEOTIDE SEQUENCE [LARGE SCALE GENOMIC DNA]</scope>
    <source>
        <strain evidence="5">EP-1</strain>
        <tissue evidence="5">Whole</tissue>
    </source>
</reference>
<evidence type="ECO:0000256" key="2">
    <source>
        <dbReference type="ARBA" id="ARBA00022490"/>
    </source>
</evidence>
<feature type="compositionally biased region" description="Basic and acidic residues" evidence="3">
    <location>
        <begin position="1040"/>
        <end position="1049"/>
    </location>
</feature>
<sequence>NQILERMVGDRVCLTRPEEDRRRRTIIVEKENGSFGFTIQSYGIHYKKDGEIEVITYVDYVEYSGPAFRAGMREGDVILSINGHDMEKADHKALVNFIQGCGDRMRMVVLFEDCVHKVELHMRYIQLQRLLQEKMSDLERLCHQEKSLLAGKLASSPVRHAFNIAHARLLDWLRAQRRLLSPPRDLTCFLPTSHSTSTSTFHTLTSAAHHHPHSSAASRHHSISVSHSRKHSMPVMSVHSHFHHHHPQDISTFRNNASLLEDHGRGYAWKMSSISSPQIKDCKEKFTFAESPSDSRTVDKVDNLKSPPCSAMSCANTLYSKDTLGCTQGFMGWENAICVDNNITSSHTFTSNVNNRLPVSIGQSYINPSNEYHSLPCSVSPMYIPPQSSRRCCNPQCTAGHFSPYGGDWRQQNFVSKEMFGSNKLPDDKCKNIQSHRRAHSAETWRWPKDTESWHEGEIFKIAPDYVGVYPVKHGSEIITCEGNYIKSKVNYPSRSSFSRKDSIRKEQMNMNNSKGGKGYESLKRSSPKVDNENRRNKQELKLCRASSTSCMPSNQCVMYDSVVKELTTCVKPETINPEVPSSPFEKTYLSGLEEYDHSPKHYNLSKHSNFSYSTSSLPHRKNSKGKKKKEGSITHPIKCRSLDEDKLASLSGSDEGKQKIEYGLEDDQVSHRELSSHMRPSELYLHQFFSLPYSSCKTAPSPTSTMPFTVHGGTYNTVYKTRQNSEEKTWSHSRTKVNITPYESRDLCRTPKRQSSCTSLCDKSLEIAKEISLQDGPTMSRSESLRLTSRPSSGSFSSREYVKGACLHGTIPRQSKGMEANDVSSSYIMSRVAGIYGKDPISNKENATPRGEENQWSHISMNEMFIKKPEWNTIYVEKNKRKELSIPRKEAAFKDLEPRGCMGGSWMFPGGKSEDRKNWQTLRKSPGKCSAKSDPWVVQQESSTHQQSKYSQQQHRRKSRPKSLYSWTGSCDGISSTTDHSGKTVISARSRSLCTDSLVTPARETQNSVADVYRFAQSPQEPRMRSDSMEARWSSDNSLEDHPSDKRQGNAYYDSLYSEVSSESSVYGTPQPRERPSDCLIPREDRGILSDDEASVDLDATPRQRRNVASRRRKSQGSRSTDDAQRVGDKSTLTPPPINHPSSFRSGMPPKAVSPASGSSTDEWFQVADVSRTVGALADSLTSYQANLV</sequence>
<keyword evidence="6" id="KW-1185">Reference proteome</keyword>
<organism evidence="5 6">
    <name type="scientific">Halocaridina rubra</name>
    <name type="common">Hawaiian red shrimp</name>
    <dbReference type="NCBI Taxonomy" id="373956"/>
    <lineage>
        <taxon>Eukaryota</taxon>
        <taxon>Metazoa</taxon>
        <taxon>Ecdysozoa</taxon>
        <taxon>Arthropoda</taxon>
        <taxon>Crustacea</taxon>
        <taxon>Multicrustacea</taxon>
        <taxon>Malacostraca</taxon>
        <taxon>Eumalacostraca</taxon>
        <taxon>Eucarida</taxon>
        <taxon>Decapoda</taxon>
        <taxon>Pleocyemata</taxon>
        <taxon>Caridea</taxon>
        <taxon>Atyoidea</taxon>
        <taxon>Atyidae</taxon>
        <taxon>Halocaridina</taxon>
    </lineage>
</organism>
<dbReference type="Proteomes" id="UP001381693">
    <property type="component" value="Unassembled WGS sequence"/>
</dbReference>
<evidence type="ECO:0000313" key="6">
    <source>
        <dbReference type="Proteomes" id="UP001381693"/>
    </source>
</evidence>
<proteinExistence type="predicted"/>
<feature type="non-terminal residue" evidence="5">
    <location>
        <position position="1"/>
    </location>
</feature>
<dbReference type="InterPro" id="IPR001478">
    <property type="entry name" value="PDZ"/>
</dbReference>
<name>A0AAN8X6J1_HALRR</name>
<dbReference type="PANTHER" id="PTHR15963">
    <property type="entry name" value="GENERAL RECEPTOR FOR PHOSPHOINOSITIDES 1-ASSOCIATED SCAFFOLD PROTEIN-RELATED"/>
    <property type="match status" value="1"/>
</dbReference>
<dbReference type="Pfam" id="PF00595">
    <property type="entry name" value="PDZ"/>
    <property type="match status" value="1"/>
</dbReference>
<feature type="region of interest" description="Disordered" evidence="3">
    <location>
        <begin position="611"/>
        <end position="637"/>
    </location>
</feature>
<feature type="compositionally biased region" description="Basic residues" evidence="3">
    <location>
        <begin position="208"/>
        <end position="230"/>
    </location>
</feature>
<evidence type="ECO:0000256" key="1">
    <source>
        <dbReference type="ARBA" id="ARBA00004496"/>
    </source>
</evidence>
<dbReference type="PROSITE" id="PS50106">
    <property type="entry name" value="PDZ"/>
    <property type="match status" value="1"/>
</dbReference>
<feature type="compositionally biased region" description="Basic and acidic residues" evidence="3">
    <location>
        <begin position="521"/>
        <end position="539"/>
    </location>
</feature>
<dbReference type="EMBL" id="JAXCGZ010007713">
    <property type="protein sequence ID" value="KAK7078672.1"/>
    <property type="molecule type" value="Genomic_DNA"/>
</dbReference>